<dbReference type="eggNOG" id="ENOG502TIAY">
    <property type="taxonomic scope" value="Eukaryota"/>
</dbReference>
<reference evidence="3" key="1">
    <citation type="submission" date="2016-11" db="UniProtKB">
        <authorList>
            <consortium name="WormBaseParasite"/>
        </authorList>
    </citation>
    <scope>IDENTIFICATION</scope>
</reference>
<proteinExistence type="predicted"/>
<feature type="signal peptide" evidence="1">
    <location>
        <begin position="1"/>
        <end position="20"/>
    </location>
</feature>
<sequence>MSFQLTLFSMLLLLIAVVVGQPIQSPNGDLKVVQAVQDNSPLSMEAFNDDPALYDYLEQSEPSLKTIEKKWANQVRFGKRASWASSVRFG</sequence>
<dbReference type="Proteomes" id="UP000095282">
    <property type="component" value="Unplaced"/>
</dbReference>
<evidence type="ECO:0000313" key="3">
    <source>
        <dbReference type="WBParaSite" id="Csp11.Scaffold629.g13782.t1"/>
    </source>
</evidence>
<protein>
    <submittedName>
        <fullName evidence="3">Uncharacterized protein</fullName>
    </submittedName>
</protein>
<dbReference type="AlphaFoldDB" id="A0A1I7U115"/>
<accession>A0A1I7U115</accession>
<keyword evidence="1" id="KW-0732">Signal</keyword>
<evidence type="ECO:0000256" key="1">
    <source>
        <dbReference type="SAM" id="SignalP"/>
    </source>
</evidence>
<dbReference type="WBParaSite" id="Csp11.Scaffold629.g13782.t1">
    <property type="protein sequence ID" value="Csp11.Scaffold629.g13782.t1"/>
    <property type="gene ID" value="Csp11.Scaffold629.g13782"/>
</dbReference>
<organism evidence="2 3">
    <name type="scientific">Caenorhabditis tropicalis</name>
    <dbReference type="NCBI Taxonomy" id="1561998"/>
    <lineage>
        <taxon>Eukaryota</taxon>
        <taxon>Metazoa</taxon>
        <taxon>Ecdysozoa</taxon>
        <taxon>Nematoda</taxon>
        <taxon>Chromadorea</taxon>
        <taxon>Rhabditida</taxon>
        <taxon>Rhabditina</taxon>
        <taxon>Rhabditomorpha</taxon>
        <taxon>Rhabditoidea</taxon>
        <taxon>Rhabditidae</taxon>
        <taxon>Peloderinae</taxon>
        <taxon>Caenorhabditis</taxon>
    </lineage>
</organism>
<evidence type="ECO:0000313" key="2">
    <source>
        <dbReference type="Proteomes" id="UP000095282"/>
    </source>
</evidence>
<keyword evidence="2" id="KW-1185">Reference proteome</keyword>
<dbReference type="STRING" id="1561998.A0A1I7U115"/>
<feature type="chain" id="PRO_5009308292" evidence="1">
    <location>
        <begin position="21"/>
        <end position="90"/>
    </location>
</feature>
<name>A0A1I7U115_9PELO</name>